<name>A0A6J5QS59_9CAUD</name>
<dbReference type="EMBL" id="LR797198">
    <property type="protein sequence ID" value="CAB4193033.1"/>
    <property type="molecule type" value="Genomic_DNA"/>
</dbReference>
<organism evidence="1">
    <name type="scientific">uncultured Caudovirales phage</name>
    <dbReference type="NCBI Taxonomy" id="2100421"/>
    <lineage>
        <taxon>Viruses</taxon>
        <taxon>Duplodnaviria</taxon>
        <taxon>Heunggongvirae</taxon>
        <taxon>Uroviricota</taxon>
        <taxon>Caudoviricetes</taxon>
        <taxon>Peduoviridae</taxon>
        <taxon>Maltschvirus</taxon>
        <taxon>Maltschvirus maltsch</taxon>
    </lineage>
</organism>
<evidence type="ECO:0000313" key="1">
    <source>
        <dbReference type="EMBL" id="CAB4185327.1"/>
    </source>
</evidence>
<gene>
    <name evidence="1" type="ORF">UFOVP1119_32</name>
    <name evidence="2" type="ORF">UFOVP1238_6</name>
</gene>
<protein>
    <submittedName>
        <fullName evidence="1">Uncharacterized protein</fullName>
    </submittedName>
</protein>
<sequence>MRIANRPLTQYDKKFRIGHSTGLEYHKGESGFPYWYVALSKKVYLFIK</sequence>
<evidence type="ECO:0000313" key="2">
    <source>
        <dbReference type="EMBL" id="CAB4193033.1"/>
    </source>
</evidence>
<proteinExistence type="predicted"/>
<reference evidence="1" key="1">
    <citation type="submission" date="2020-05" db="EMBL/GenBank/DDBJ databases">
        <authorList>
            <person name="Chiriac C."/>
            <person name="Salcher M."/>
            <person name="Ghai R."/>
            <person name="Kavagutti S V."/>
        </authorList>
    </citation>
    <scope>NUCLEOTIDE SEQUENCE</scope>
</reference>
<accession>A0A6J5QS59</accession>
<dbReference type="EMBL" id="LR797076">
    <property type="protein sequence ID" value="CAB4185327.1"/>
    <property type="molecule type" value="Genomic_DNA"/>
</dbReference>